<organism evidence="2 3">
    <name type="scientific">Adineta ricciae</name>
    <name type="common">Rotifer</name>
    <dbReference type="NCBI Taxonomy" id="249248"/>
    <lineage>
        <taxon>Eukaryota</taxon>
        <taxon>Metazoa</taxon>
        <taxon>Spiralia</taxon>
        <taxon>Gnathifera</taxon>
        <taxon>Rotifera</taxon>
        <taxon>Eurotatoria</taxon>
        <taxon>Bdelloidea</taxon>
        <taxon>Adinetida</taxon>
        <taxon>Adinetidae</taxon>
        <taxon>Adineta</taxon>
    </lineage>
</organism>
<dbReference type="SUPFAM" id="SSF56219">
    <property type="entry name" value="DNase I-like"/>
    <property type="match status" value="1"/>
</dbReference>
<name>A0A816DES3_ADIRI</name>
<sequence>MISKGGATALRVMTYNIRYDTTADGPNQWRYRKAKVVQLIKDRTPDLFGVQEALAGQMMDLQTALPTYRHYGVGRDDGKTKGEYSAIFYRADRFDLLKSGT</sequence>
<proteinExistence type="predicted"/>
<feature type="domain" description="Endonuclease/exonuclease/phosphatase" evidence="1">
    <location>
        <begin position="13"/>
        <end position="96"/>
    </location>
</feature>
<dbReference type="InterPro" id="IPR036691">
    <property type="entry name" value="Endo/exonu/phosph_ase_sf"/>
</dbReference>
<dbReference type="EMBL" id="CAJNOR010008486">
    <property type="protein sequence ID" value="CAF1633774.1"/>
    <property type="molecule type" value="Genomic_DNA"/>
</dbReference>
<dbReference type="GO" id="GO:0003824">
    <property type="term" value="F:catalytic activity"/>
    <property type="evidence" value="ECO:0007669"/>
    <property type="project" value="InterPro"/>
</dbReference>
<accession>A0A816DES3</accession>
<reference evidence="2" key="1">
    <citation type="submission" date="2021-02" db="EMBL/GenBank/DDBJ databases">
        <authorList>
            <person name="Nowell W R."/>
        </authorList>
    </citation>
    <scope>NUCLEOTIDE SEQUENCE</scope>
</reference>
<protein>
    <recommendedName>
        <fullName evidence="1">Endonuclease/exonuclease/phosphatase domain-containing protein</fullName>
    </recommendedName>
</protein>
<evidence type="ECO:0000313" key="2">
    <source>
        <dbReference type="EMBL" id="CAF1633774.1"/>
    </source>
</evidence>
<keyword evidence="3" id="KW-1185">Reference proteome</keyword>
<dbReference type="Gene3D" id="3.60.10.10">
    <property type="entry name" value="Endonuclease/exonuclease/phosphatase"/>
    <property type="match status" value="1"/>
</dbReference>
<dbReference type="Proteomes" id="UP000663828">
    <property type="component" value="Unassembled WGS sequence"/>
</dbReference>
<feature type="non-terminal residue" evidence="2">
    <location>
        <position position="101"/>
    </location>
</feature>
<dbReference type="AlphaFoldDB" id="A0A816DES3"/>
<gene>
    <name evidence="2" type="ORF">XAT740_LOCUS52109</name>
</gene>
<comment type="caution">
    <text evidence="2">The sequence shown here is derived from an EMBL/GenBank/DDBJ whole genome shotgun (WGS) entry which is preliminary data.</text>
</comment>
<evidence type="ECO:0000313" key="3">
    <source>
        <dbReference type="Proteomes" id="UP000663828"/>
    </source>
</evidence>
<dbReference type="InterPro" id="IPR005135">
    <property type="entry name" value="Endo/exonuclease/phosphatase"/>
</dbReference>
<dbReference type="Pfam" id="PF03372">
    <property type="entry name" value="Exo_endo_phos"/>
    <property type="match status" value="1"/>
</dbReference>
<evidence type="ECO:0000259" key="1">
    <source>
        <dbReference type="Pfam" id="PF03372"/>
    </source>
</evidence>